<dbReference type="PANTHER" id="PTHR42718">
    <property type="entry name" value="MAJOR FACILITATOR SUPERFAMILY MULTIDRUG TRANSPORTER MFSC"/>
    <property type="match status" value="1"/>
</dbReference>
<dbReference type="Proteomes" id="UP000258673">
    <property type="component" value="Unassembled WGS sequence"/>
</dbReference>
<keyword evidence="6 8" id="KW-1133">Transmembrane helix</keyword>
<dbReference type="PRINTS" id="PR01036">
    <property type="entry name" value="TCRTETB"/>
</dbReference>
<feature type="transmembrane region" description="Helical" evidence="8">
    <location>
        <begin position="241"/>
        <end position="262"/>
    </location>
</feature>
<feature type="domain" description="Major facilitator superfamily (MFS) profile" evidence="9">
    <location>
        <begin position="23"/>
        <end position="519"/>
    </location>
</feature>
<comment type="similarity">
    <text evidence="2">Belongs to the major facilitator superfamily. EmrB family.</text>
</comment>
<dbReference type="CDD" id="cd17503">
    <property type="entry name" value="MFS_LmrB_MDR_like"/>
    <property type="match status" value="1"/>
</dbReference>
<dbReference type="Gene3D" id="1.20.1720.10">
    <property type="entry name" value="Multidrug resistance protein D"/>
    <property type="match status" value="1"/>
</dbReference>
<dbReference type="EMBL" id="UKUT01000002">
    <property type="protein sequence ID" value="SYH28727.1"/>
    <property type="molecule type" value="Genomic_DNA"/>
</dbReference>
<dbReference type="EMBL" id="JAAKYD010000023">
    <property type="protein sequence ID" value="NGN74803.1"/>
    <property type="molecule type" value="Genomic_DNA"/>
</dbReference>
<evidence type="ECO:0000256" key="6">
    <source>
        <dbReference type="ARBA" id="ARBA00022989"/>
    </source>
</evidence>
<accession>A0A0C7KEC5</accession>
<feature type="transmembrane region" description="Helical" evidence="8">
    <location>
        <begin position="146"/>
        <end position="169"/>
    </location>
</feature>
<evidence type="ECO:0000313" key="18">
    <source>
        <dbReference type="Proteomes" id="UP000258253"/>
    </source>
</evidence>
<evidence type="ECO:0000313" key="10">
    <source>
        <dbReference type="EMBL" id="NGN74803.1"/>
    </source>
</evidence>
<keyword evidence="3" id="KW-0813">Transport</keyword>
<evidence type="ECO:0000256" key="8">
    <source>
        <dbReference type="SAM" id="Phobius"/>
    </source>
</evidence>
<organism evidence="13 20">
    <name type="scientific">Klebsiella pneumoniae</name>
    <dbReference type="NCBI Taxonomy" id="573"/>
    <lineage>
        <taxon>Bacteria</taxon>
        <taxon>Pseudomonadati</taxon>
        <taxon>Pseudomonadota</taxon>
        <taxon>Gammaproteobacteria</taxon>
        <taxon>Enterobacterales</taxon>
        <taxon>Enterobacteriaceae</taxon>
        <taxon>Klebsiella/Raoultella group</taxon>
        <taxon>Klebsiella</taxon>
        <taxon>Klebsiella pneumoniae complex</taxon>
    </lineage>
</organism>
<dbReference type="AlphaFoldDB" id="A0A0C7KEC5"/>
<dbReference type="KEGG" id="kpx:PMK1_04117"/>
<dbReference type="InterPro" id="IPR011701">
    <property type="entry name" value="MFS"/>
</dbReference>
<dbReference type="Proteomes" id="UP000234439">
    <property type="component" value="Unassembled WGS sequence"/>
</dbReference>
<feature type="transmembrane region" description="Helical" evidence="8">
    <location>
        <begin position="60"/>
        <end position="81"/>
    </location>
</feature>
<evidence type="ECO:0000313" key="21">
    <source>
        <dbReference type="Proteomes" id="UP000479475"/>
    </source>
</evidence>
<evidence type="ECO:0000313" key="13">
    <source>
        <dbReference type="EMBL" id="SXN33571.1"/>
    </source>
</evidence>
<feature type="transmembrane region" description="Helical" evidence="8">
    <location>
        <begin position="21"/>
        <end position="40"/>
    </location>
</feature>
<comment type="subcellular location">
    <subcellularLocation>
        <location evidence="1">Cell membrane</location>
        <topology evidence="1">Multi-pass membrane protein</topology>
    </subcellularLocation>
</comment>
<feature type="transmembrane region" description="Helical" evidence="8">
    <location>
        <begin position="310"/>
        <end position="332"/>
    </location>
</feature>
<reference evidence="11 16" key="1">
    <citation type="journal article" date="2017" name="J. Infect. Dis.">
        <title>An Analysis of the Epidemic of Klebsiella pneumoniae Carbapenemase-Producing K. pneumoniae: Convergence of Two Evolutionary Mechanisms Creates the Perfect Storm.</title>
        <authorList>
            <person name="Rojas L.J."/>
            <person name="Weinstock G.M."/>
            <person name="De La Cadena E."/>
            <person name="Diaz L."/>
            <person name="Rios R."/>
            <person name="Hanson B.M."/>
            <person name="Brown J.S."/>
            <person name="Vats P."/>
            <person name="Phillips D.S."/>
            <person name="Nguyen H."/>
            <person name="Hujer K.M."/>
            <person name="Correa A."/>
            <person name="Adams M.D."/>
            <person name="Perez F."/>
            <person name="Sodergren E."/>
            <person name="Narechania A."/>
            <person name="Planet P.J."/>
            <person name="Villegas M.V."/>
            <person name="Bonomo R.A."/>
            <person name="Arias C.A."/>
        </authorList>
    </citation>
    <scope>NUCLEOTIDE SEQUENCE [LARGE SCALE GENOMIC DNA]</scope>
    <source>
        <strain evidence="11 16">COL-Kpn30</strain>
    </source>
</reference>
<reference evidence="18 19" key="3">
    <citation type="submission" date="2018-08" db="EMBL/GenBank/DDBJ databases">
        <authorList>
            <consortium name="Pathogen Informatics"/>
        </authorList>
    </citation>
    <scope>NUCLEOTIDE SEQUENCE [LARGE SCALE GENOMIC DNA]</scope>
    <source>
        <strain evidence="13 20">EuSCAPE_AT029</strain>
        <strain evidence="15 18">EuSCAPE_HU047</strain>
        <strain evidence="14 19">EuSCAPE_IT093</strain>
    </source>
</reference>
<evidence type="ECO:0000313" key="20">
    <source>
        <dbReference type="Proteomes" id="UP000259975"/>
    </source>
</evidence>
<dbReference type="RefSeq" id="WP_004179966.1">
    <property type="nucleotide sequence ID" value="NZ_AP018750.1"/>
</dbReference>
<dbReference type="EMBL" id="NCMJ01000083">
    <property type="protein sequence ID" value="PLE26915.1"/>
    <property type="molecule type" value="Genomic_DNA"/>
</dbReference>
<evidence type="ECO:0000313" key="19">
    <source>
        <dbReference type="Proteomes" id="UP000258673"/>
    </source>
</evidence>
<feature type="transmembrane region" description="Helical" evidence="8">
    <location>
        <begin position="412"/>
        <end position="429"/>
    </location>
</feature>
<dbReference type="EMBL" id="UKGE01000024">
    <property type="protein sequence ID" value="SXN33571.1"/>
    <property type="molecule type" value="Genomic_DNA"/>
</dbReference>
<evidence type="ECO:0000256" key="4">
    <source>
        <dbReference type="ARBA" id="ARBA00022475"/>
    </source>
</evidence>
<dbReference type="Pfam" id="PF07690">
    <property type="entry name" value="MFS_1"/>
    <property type="match status" value="1"/>
</dbReference>
<feature type="transmembrane region" description="Helical" evidence="8">
    <location>
        <begin position="209"/>
        <end position="229"/>
    </location>
</feature>
<gene>
    <name evidence="13" type="primary">emrB_2</name>
    <name evidence="12" type="synonym">emrB_1</name>
    <name evidence="11" type="ORF">B6I68_14895</name>
    <name evidence="10" type="ORF">G4V31_22100</name>
    <name evidence="12" type="ORF">NCTC13443_03972</name>
    <name evidence="13" type="ORF">SAMEA3499901_04627</name>
    <name evidence="14" type="ORF">SAMEA3515122_01211</name>
    <name evidence="15" type="ORF">SAMEA3538828_02654</name>
</gene>
<dbReference type="Gene3D" id="1.20.1250.20">
    <property type="entry name" value="MFS general substrate transporter like domains"/>
    <property type="match status" value="1"/>
</dbReference>
<keyword evidence="7 8" id="KW-0472">Membrane</keyword>
<feature type="transmembrane region" description="Helical" evidence="8">
    <location>
        <begin position="114"/>
        <end position="139"/>
    </location>
</feature>
<evidence type="ECO:0000256" key="2">
    <source>
        <dbReference type="ARBA" id="ARBA00008537"/>
    </source>
</evidence>
<dbReference type="NCBIfam" id="TIGR00711">
    <property type="entry name" value="efflux_EmrB"/>
    <property type="match status" value="1"/>
</dbReference>
<protein>
    <submittedName>
        <fullName evidence="10">DHA2 family efflux MFS transporter permease subunit</fullName>
    </submittedName>
    <submittedName>
        <fullName evidence="11">EmrB/QacA family drug resistance transporter</fullName>
    </submittedName>
    <submittedName>
        <fullName evidence="13">Tripartite multidrug resistance system inner membrane protein</fullName>
    </submittedName>
</protein>
<evidence type="ECO:0000313" key="12">
    <source>
        <dbReference type="EMBL" id="STT03607.1"/>
    </source>
</evidence>
<feature type="transmembrane region" description="Helical" evidence="8">
    <location>
        <begin position="283"/>
        <end position="304"/>
    </location>
</feature>
<dbReference type="GO" id="GO:0005886">
    <property type="term" value="C:plasma membrane"/>
    <property type="evidence" value="ECO:0007669"/>
    <property type="project" value="UniProtKB-SubCell"/>
</dbReference>
<reference evidence="10 21" key="4">
    <citation type="submission" date="2020-02" db="EMBL/GenBank/DDBJ databases">
        <title>Klebsiella pneumoniae genome sequencing and assembly.</title>
        <authorList>
            <person name="Starkova P.S."/>
            <person name="Sulyan O.S."/>
            <person name="Likholetova D.V."/>
            <person name="Ageevets V.A."/>
            <person name="Lazareva I.V."/>
            <person name="Sopova J.V."/>
            <person name="Sidorenko S.V."/>
        </authorList>
    </citation>
    <scope>NUCLEOTIDE SEQUENCE [LARGE SCALE GENOMIC DNA]</scope>
    <source>
        <strain evidence="10 21">2429</strain>
    </source>
</reference>
<dbReference type="SUPFAM" id="SSF103473">
    <property type="entry name" value="MFS general substrate transporter"/>
    <property type="match status" value="1"/>
</dbReference>
<dbReference type="InterPro" id="IPR036259">
    <property type="entry name" value="MFS_trans_sf"/>
</dbReference>
<dbReference type="GO" id="GO:0022857">
    <property type="term" value="F:transmembrane transporter activity"/>
    <property type="evidence" value="ECO:0007669"/>
    <property type="project" value="InterPro"/>
</dbReference>
<dbReference type="PANTHER" id="PTHR42718:SF9">
    <property type="entry name" value="MAJOR FACILITATOR SUPERFAMILY MULTIDRUG TRANSPORTER MFSC"/>
    <property type="match status" value="1"/>
</dbReference>
<evidence type="ECO:0000313" key="16">
    <source>
        <dbReference type="Proteomes" id="UP000234439"/>
    </source>
</evidence>
<dbReference type="InterPro" id="IPR004638">
    <property type="entry name" value="EmrB-like"/>
</dbReference>
<proteinExistence type="inferred from homology"/>
<feature type="transmembrane region" description="Helical" evidence="8">
    <location>
        <begin position="496"/>
        <end position="514"/>
    </location>
</feature>
<dbReference type="Proteomes" id="UP000259975">
    <property type="component" value="Unassembled WGS sequence"/>
</dbReference>
<reference evidence="12 17" key="2">
    <citation type="submission" date="2018-06" db="EMBL/GenBank/DDBJ databases">
        <authorList>
            <consortium name="Pathogen Informatics"/>
            <person name="Doyle S."/>
        </authorList>
    </citation>
    <scope>NUCLEOTIDE SEQUENCE [LARGE SCALE GENOMIC DNA]</scope>
    <source>
        <strain evidence="12 17">NCTC13443</strain>
    </source>
</reference>
<name>A0A0C7KEC5_KLEPN</name>
<feature type="transmembrane region" description="Helical" evidence="8">
    <location>
        <begin position="88"/>
        <end position="108"/>
    </location>
</feature>
<feature type="transmembrane region" description="Helical" evidence="8">
    <location>
        <begin position="175"/>
        <end position="197"/>
    </location>
</feature>
<evidence type="ECO:0000313" key="15">
    <source>
        <dbReference type="EMBL" id="SYR40058.1"/>
    </source>
</evidence>
<dbReference type="PROSITE" id="PS50850">
    <property type="entry name" value="MFS"/>
    <property type="match status" value="1"/>
</dbReference>
<feature type="transmembrane region" description="Helical" evidence="8">
    <location>
        <begin position="344"/>
        <end position="361"/>
    </location>
</feature>
<dbReference type="InterPro" id="IPR020846">
    <property type="entry name" value="MFS_dom"/>
</dbReference>
<evidence type="ECO:0000259" key="9">
    <source>
        <dbReference type="PROSITE" id="PS50850"/>
    </source>
</evidence>
<sequence length="520" mass="56133">MSTVQALSAPQGLSMPTAKKIFAFASMCVGMFIALIDIQIVSASLRDIGGGLSAADDETVWVQTSYLIAEIIIIPLSGWLARVMSTRWLFAASAAGFTLMSLLCGWAWNIQSMIAFRALQGLAGGSMIPLVFTTAFAFFQGKQRVIAAATIGGLASLAPTLGPTVGGWITENYNWHWLFFINVVPGIYIAVAVPLLVKVDSADPTLLRGADYLSILLLALSLGCLEYTLEEGPRWGWFDDATLTTTAWVALLCGVAFVIRTLRHPQPVMDLRALQDRTFSLGCYFSFMAGVGIFATIYLTPLYLGSVRGFSALEIGLAVFSTGLFQVMSIPFYSWLANRVDLRWLLMAGLIGFAVSMYSFVPITHDWGADQLLLPQAFRGLAQQFAVAPTVTLTLGSLPPARLKLASGLFNLMRNLGGAIGIALCGTVLNDRTNLHYSRLADHLNNANLAMSDFVQRSAANFTVQGISPDAAQTAALKNLSALALREARTQAFSDAFYLIMMGFLLAALLVPLMKKPPAH</sequence>
<evidence type="ECO:0000256" key="3">
    <source>
        <dbReference type="ARBA" id="ARBA00022448"/>
    </source>
</evidence>
<keyword evidence="5 8" id="KW-0812">Transmembrane</keyword>
<dbReference type="EMBL" id="UGKT01000001">
    <property type="protein sequence ID" value="STT03607.1"/>
    <property type="molecule type" value="Genomic_DNA"/>
</dbReference>
<evidence type="ECO:0000256" key="7">
    <source>
        <dbReference type="ARBA" id="ARBA00023136"/>
    </source>
</evidence>
<keyword evidence="4" id="KW-1003">Cell membrane</keyword>
<dbReference type="Proteomes" id="UP000479475">
    <property type="component" value="Unassembled WGS sequence"/>
</dbReference>
<evidence type="ECO:0000313" key="14">
    <source>
        <dbReference type="EMBL" id="SYH28727.1"/>
    </source>
</evidence>
<dbReference type="Proteomes" id="UP000255518">
    <property type="component" value="Unassembled WGS sequence"/>
</dbReference>
<evidence type="ECO:0000256" key="5">
    <source>
        <dbReference type="ARBA" id="ARBA00022692"/>
    </source>
</evidence>
<evidence type="ECO:0000256" key="1">
    <source>
        <dbReference type="ARBA" id="ARBA00004651"/>
    </source>
</evidence>
<dbReference type="Proteomes" id="UP000258253">
    <property type="component" value="Unassembled WGS sequence"/>
</dbReference>
<evidence type="ECO:0000313" key="11">
    <source>
        <dbReference type="EMBL" id="PLE26915.1"/>
    </source>
</evidence>
<dbReference type="EMBL" id="ULCI01000010">
    <property type="protein sequence ID" value="SYR40058.1"/>
    <property type="molecule type" value="Genomic_DNA"/>
</dbReference>
<evidence type="ECO:0000313" key="17">
    <source>
        <dbReference type="Proteomes" id="UP000255518"/>
    </source>
</evidence>